<gene>
    <name evidence="1" type="ORF">LSH36_237g03034</name>
</gene>
<name>A0AAD9JLR3_9ANNE</name>
<comment type="caution">
    <text evidence="1">The sequence shown here is derived from an EMBL/GenBank/DDBJ whole genome shotgun (WGS) entry which is preliminary data.</text>
</comment>
<protein>
    <submittedName>
        <fullName evidence="1">Uncharacterized protein</fullName>
    </submittedName>
</protein>
<accession>A0AAD9JLR3</accession>
<organism evidence="1 2">
    <name type="scientific">Paralvinella palmiformis</name>
    <dbReference type="NCBI Taxonomy" id="53620"/>
    <lineage>
        <taxon>Eukaryota</taxon>
        <taxon>Metazoa</taxon>
        <taxon>Spiralia</taxon>
        <taxon>Lophotrochozoa</taxon>
        <taxon>Annelida</taxon>
        <taxon>Polychaeta</taxon>
        <taxon>Sedentaria</taxon>
        <taxon>Canalipalpata</taxon>
        <taxon>Terebellida</taxon>
        <taxon>Terebelliformia</taxon>
        <taxon>Alvinellidae</taxon>
        <taxon>Paralvinella</taxon>
    </lineage>
</organism>
<dbReference type="AlphaFoldDB" id="A0AAD9JLR3"/>
<evidence type="ECO:0000313" key="2">
    <source>
        <dbReference type="Proteomes" id="UP001208570"/>
    </source>
</evidence>
<dbReference type="Proteomes" id="UP001208570">
    <property type="component" value="Unassembled WGS sequence"/>
</dbReference>
<dbReference type="InterPro" id="IPR046409">
    <property type="entry name" value="PDC10_dimerisation_sf"/>
</dbReference>
<evidence type="ECO:0000313" key="1">
    <source>
        <dbReference type="EMBL" id="KAK2155539.1"/>
    </source>
</evidence>
<reference evidence="1" key="1">
    <citation type="journal article" date="2023" name="Mol. Biol. Evol.">
        <title>Third-Generation Sequencing Reveals the Adaptive Role of the Epigenome in Three Deep-Sea Polychaetes.</title>
        <authorList>
            <person name="Perez M."/>
            <person name="Aroh O."/>
            <person name="Sun Y."/>
            <person name="Lan Y."/>
            <person name="Juniper S.K."/>
            <person name="Young C.R."/>
            <person name="Angers B."/>
            <person name="Qian P.Y."/>
        </authorList>
    </citation>
    <scope>NUCLEOTIDE SEQUENCE</scope>
    <source>
        <strain evidence="1">P08H-3</strain>
    </source>
</reference>
<sequence length="359" mass="39424">MKYSSFCNFERFSKPPVPLPATTQEEPYYTSTIQKIEDPVLVSTGFERHIHPLNSVNTEAPKETPNWKVQENFQISPEPSGVEQVAPAAAVNPPGGALATPMMGPLKGDRVIGYHGNMYSSPTPSTKEDLMKELKGNDIFRRCSLHDSVGETYPEGKMMPAYGGDSTNMSLTSFGFSDIVNYAQPVLPPTSVPDLARNSQPGHGQIEVSHPNEAPLPNSHVHQFDHQRVPLMRQHSADAAVGSHPKEGHFQGHQQSLSFNLGQPSSRESIFGYQSQGDDNLRAITRQQQIMVLRQRHSTVNGSSEAIDELMNAFDLVENSLPGVIDSLVTDIVERLAGQTLDSSQTTVVLHAIVEQYRG</sequence>
<dbReference type="EMBL" id="JAODUP010000237">
    <property type="protein sequence ID" value="KAK2155539.1"/>
    <property type="molecule type" value="Genomic_DNA"/>
</dbReference>
<dbReference type="Gene3D" id="1.10.12.70">
    <property type="match status" value="1"/>
</dbReference>
<proteinExistence type="predicted"/>
<keyword evidence="2" id="KW-1185">Reference proteome</keyword>